<evidence type="ECO:0000313" key="3">
    <source>
        <dbReference type="Proteomes" id="UP000222851"/>
    </source>
</evidence>
<name>A0A2B0XX48_BACAN</name>
<feature type="transmembrane region" description="Helical" evidence="1">
    <location>
        <begin position="50"/>
        <end position="74"/>
    </location>
</feature>
<proteinExistence type="predicted"/>
<comment type="caution">
    <text evidence="2">The sequence shown here is derived from an EMBL/GenBank/DDBJ whole genome shotgun (WGS) entry which is preliminary data.</text>
</comment>
<gene>
    <name evidence="2" type="ORF">COJ30_13335</name>
</gene>
<sequence length="96" mass="11470">MSFIIKDKLYLWLVTLDTILLIQILFNSIFLNYQKDRACFVYFPKHALKISYPTIFISSSIPNSLSIIICITIWNGMFPLRLRLSWIKIIYHWRIA</sequence>
<evidence type="ECO:0000256" key="1">
    <source>
        <dbReference type="SAM" id="Phobius"/>
    </source>
</evidence>
<keyword evidence="1" id="KW-0472">Membrane</keyword>
<reference evidence="2 3" key="1">
    <citation type="submission" date="2017-09" db="EMBL/GenBank/DDBJ databases">
        <title>Large-scale bioinformatics analysis of Bacillus genomes uncovers conserved roles of natural products in bacterial physiology.</title>
        <authorList>
            <consortium name="Agbiome Team Llc"/>
            <person name="Bleich R.M."/>
            <person name="Grubbs K.J."/>
            <person name="Santa Maria K.C."/>
            <person name="Allen S.E."/>
            <person name="Farag S."/>
            <person name="Shank E.A."/>
            <person name="Bowers A."/>
        </authorList>
    </citation>
    <scope>NUCLEOTIDE SEQUENCE [LARGE SCALE GENOMIC DNA]</scope>
    <source>
        <strain evidence="2 3">AFS081271</strain>
    </source>
</reference>
<protein>
    <submittedName>
        <fullName evidence="2">Uncharacterized protein</fullName>
    </submittedName>
</protein>
<evidence type="ECO:0000313" key="2">
    <source>
        <dbReference type="EMBL" id="PFL68601.1"/>
    </source>
</evidence>
<dbReference type="EMBL" id="NUXH01000050">
    <property type="protein sequence ID" value="PFL68601.1"/>
    <property type="molecule type" value="Genomic_DNA"/>
</dbReference>
<organism evidence="2 3">
    <name type="scientific">Bacillus anthracis</name>
    <name type="common">anthrax bacterium</name>
    <dbReference type="NCBI Taxonomy" id="1392"/>
    <lineage>
        <taxon>Bacteria</taxon>
        <taxon>Bacillati</taxon>
        <taxon>Bacillota</taxon>
        <taxon>Bacilli</taxon>
        <taxon>Bacillales</taxon>
        <taxon>Bacillaceae</taxon>
        <taxon>Bacillus</taxon>
        <taxon>Bacillus cereus group</taxon>
    </lineage>
</organism>
<feature type="transmembrane region" description="Helical" evidence="1">
    <location>
        <begin position="9"/>
        <end position="30"/>
    </location>
</feature>
<dbReference type="Proteomes" id="UP000222851">
    <property type="component" value="Unassembled WGS sequence"/>
</dbReference>
<accession>A0A2B0XX48</accession>
<keyword evidence="1" id="KW-0812">Transmembrane</keyword>
<keyword evidence="1" id="KW-1133">Transmembrane helix</keyword>
<dbReference type="AlphaFoldDB" id="A0A2B0XX48"/>